<keyword evidence="2" id="KW-0378">Hydrolase</keyword>
<sequence length="139" mass="15958">MQYEALDRLLNDRISSYKARLKHLVEKASTINTPGTLTEQFDNILIRMEACRLCQNHISPNHKDCSRELINLMTKRADPPEEKIYYSGSERIIMSEISRIITEAATVQKVLSTGPTSRSSPQPVTRFKKEEKHDATRPE</sequence>
<keyword evidence="2" id="KW-0540">Nuclease</keyword>
<dbReference type="GO" id="GO:0004527">
    <property type="term" value="F:exonuclease activity"/>
    <property type="evidence" value="ECO:0007669"/>
    <property type="project" value="UniProtKB-KW"/>
</dbReference>
<feature type="region of interest" description="Disordered" evidence="1">
    <location>
        <begin position="110"/>
        <end position="139"/>
    </location>
</feature>
<comment type="caution">
    <text evidence="2">The sequence shown here is derived from an EMBL/GenBank/DDBJ whole genome shotgun (WGS) entry which is preliminary data.</text>
</comment>
<evidence type="ECO:0000313" key="3">
    <source>
        <dbReference type="Proteomes" id="UP001549366"/>
    </source>
</evidence>
<name>A0ABV2SD11_9GAMM</name>
<feature type="compositionally biased region" description="Polar residues" evidence="1">
    <location>
        <begin position="110"/>
        <end position="123"/>
    </location>
</feature>
<dbReference type="Proteomes" id="UP001549366">
    <property type="component" value="Unassembled WGS sequence"/>
</dbReference>
<feature type="compositionally biased region" description="Basic and acidic residues" evidence="1">
    <location>
        <begin position="127"/>
        <end position="139"/>
    </location>
</feature>
<evidence type="ECO:0000313" key="2">
    <source>
        <dbReference type="EMBL" id="MET4755086.1"/>
    </source>
</evidence>
<reference evidence="2 3" key="1">
    <citation type="submission" date="2024-06" db="EMBL/GenBank/DDBJ databases">
        <title>Genomic Encyclopedia of Type Strains, Phase V (KMG-V): Genome sequencing to study the core and pangenomes of soil and plant-associated prokaryotes.</title>
        <authorList>
            <person name="Whitman W."/>
        </authorList>
    </citation>
    <scope>NUCLEOTIDE SEQUENCE [LARGE SCALE GENOMIC DNA]</scope>
    <source>
        <strain evidence="2 3">NE40</strain>
    </source>
</reference>
<keyword evidence="2" id="KW-0269">Exonuclease</keyword>
<gene>
    <name evidence="2" type="ORF">V5J35_000278</name>
</gene>
<keyword evidence="3" id="KW-1185">Reference proteome</keyword>
<evidence type="ECO:0000256" key="1">
    <source>
        <dbReference type="SAM" id="MobiDB-lite"/>
    </source>
</evidence>
<organism evidence="2 3">
    <name type="scientific">Endozoicomonas lisbonensis</name>
    <dbReference type="NCBI Taxonomy" id="3120522"/>
    <lineage>
        <taxon>Bacteria</taxon>
        <taxon>Pseudomonadati</taxon>
        <taxon>Pseudomonadota</taxon>
        <taxon>Gammaproteobacteria</taxon>
        <taxon>Oceanospirillales</taxon>
        <taxon>Endozoicomonadaceae</taxon>
        <taxon>Endozoicomonas</taxon>
    </lineage>
</organism>
<proteinExistence type="predicted"/>
<dbReference type="EMBL" id="JBEWTB010000002">
    <property type="protein sequence ID" value="MET4755086.1"/>
    <property type="molecule type" value="Genomic_DNA"/>
</dbReference>
<accession>A0ABV2SD11</accession>
<protein>
    <submittedName>
        <fullName evidence="2">DNA repair exonuclease SbcCD ATPase subunit</fullName>
    </submittedName>
</protein>